<sequence length="129" mass="13941">MTDIYDRAKASAARVLAPRSRGGKGLELSLIRVTTGEYDPGIGGSTVTTEQFDGSGLRQNYRLQDIDGALIKQGDVKILISPVLLNGVDMPQPVTLDKITFDGETYTVQHVDPWDYAGVAVGFSVQARK</sequence>
<evidence type="ECO:0000313" key="1">
    <source>
        <dbReference type="EMBL" id="KPA87066.1"/>
    </source>
</evidence>
<accession>A0A0M9GBQ2</accession>
<dbReference type="OrthoDB" id="6571023at2"/>
<dbReference type="EMBL" id="JSYZ01000054">
    <property type="protein sequence ID" value="KPA87066.1"/>
    <property type="molecule type" value="Genomic_DNA"/>
</dbReference>
<dbReference type="Proteomes" id="UP000037931">
    <property type="component" value="Unassembled WGS sequence"/>
</dbReference>
<name>A0A0M9GBQ2_9PSED</name>
<dbReference type="RefSeq" id="WP_054064867.1">
    <property type="nucleotide sequence ID" value="NZ_JSYZ01000054.1"/>
</dbReference>
<protein>
    <submittedName>
        <fullName evidence="1">Uncharacterized protein</fullName>
    </submittedName>
</protein>
<keyword evidence="2" id="KW-1185">Reference proteome</keyword>
<proteinExistence type="predicted"/>
<dbReference type="AlphaFoldDB" id="A0A0M9GBQ2"/>
<evidence type="ECO:0000313" key="2">
    <source>
        <dbReference type="Proteomes" id="UP000037931"/>
    </source>
</evidence>
<gene>
    <name evidence="1" type="ORF">PF66_06411</name>
</gene>
<organism evidence="1 2">
    <name type="scientific">Pseudomonas asplenii</name>
    <dbReference type="NCBI Taxonomy" id="53407"/>
    <lineage>
        <taxon>Bacteria</taxon>
        <taxon>Pseudomonadati</taxon>
        <taxon>Pseudomonadota</taxon>
        <taxon>Gammaproteobacteria</taxon>
        <taxon>Pseudomonadales</taxon>
        <taxon>Pseudomonadaceae</taxon>
        <taxon>Pseudomonas</taxon>
    </lineage>
</organism>
<comment type="caution">
    <text evidence="1">The sequence shown here is derived from an EMBL/GenBank/DDBJ whole genome shotgun (WGS) entry which is preliminary data.</text>
</comment>
<reference evidence="1 2" key="1">
    <citation type="journal article" date="2015" name="PLoS ONE">
        <title>Rice-Infecting Pseudomonas Genomes Are Highly Accessorized and Harbor Multiple Putative Virulence Mechanisms to Cause Sheath Brown Rot.</title>
        <authorList>
            <person name="Quibod I.L."/>
            <person name="Grande G."/>
            <person name="Oreiro E.G."/>
            <person name="Borja F.N."/>
            <person name="Dossa G.S."/>
            <person name="Mauleon R."/>
            <person name="Cruz C.V."/>
            <person name="Oliva R."/>
        </authorList>
    </citation>
    <scope>NUCLEOTIDE SEQUENCE [LARGE SCALE GENOMIC DNA]</scope>
    <source>
        <strain evidence="1 2">IRRI 6609</strain>
    </source>
</reference>
<dbReference type="STRING" id="50340.PF66_06411"/>
<dbReference type="PATRIC" id="fig|50340.43.peg.5092"/>